<evidence type="ECO:0000313" key="3">
    <source>
        <dbReference type="Proteomes" id="UP000245764"/>
    </source>
</evidence>
<dbReference type="Proteomes" id="UP000245764">
    <property type="component" value="Chromosome 7"/>
</dbReference>
<gene>
    <name evidence="2" type="ORF">ZT1E4_G7479</name>
</gene>
<organism evidence="2 3">
    <name type="scientific">Zymoseptoria tritici ST99CH_1E4</name>
    <dbReference type="NCBI Taxonomy" id="1276532"/>
    <lineage>
        <taxon>Eukaryota</taxon>
        <taxon>Fungi</taxon>
        <taxon>Dikarya</taxon>
        <taxon>Ascomycota</taxon>
        <taxon>Pezizomycotina</taxon>
        <taxon>Dothideomycetes</taxon>
        <taxon>Dothideomycetidae</taxon>
        <taxon>Mycosphaerellales</taxon>
        <taxon>Mycosphaerellaceae</taxon>
        <taxon>Zymoseptoria</taxon>
    </lineage>
</organism>
<dbReference type="EMBL" id="LT854259">
    <property type="protein sequence ID" value="SMR55132.1"/>
    <property type="molecule type" value="Genomic_DNA"/>
</dbReference>
<feature type="compositionally biased region" description="Gly residues" evidence="1">
    <location>
        <begin position="140"/>
        <end position="157"/>
    </location>
</feature>
<evidence type="ECO:0000256" key="1">
    <source>
        <dbReference type="SAM" id="MobiDB-lite"/>
    </source>
</evidence>
<evidence type="ECO:0000313" key="2">
    <source>
        <dbReference type="EMBL" id="SMR55132.1"/>
    </source>
</evidence>
<dbReference type="AlphaFoldDB" id="A0A2H1GNG7"/>
<reference evidence="3" key="1">
    <citation type="submission" date="2017-05" db="EMBL/GenBank/DDBJ databases">
        <authorList>
            <person name="Song R."/>
            <person name="Chenine A.L."/>
            <person name="Ruprecht R.M."/>
        </authorList>
    </citation>
    <scope>NUCLEOTIDE SEQUENCE [LARGE SCALE GENOMIC DNA]</scope>
</reference>
<sequence length="183" mass="19779">MAAPIRDTLTATLTALELKAIHAALDSSNAVDIDRFTSLLGFKNANTASVTWHLLKKKLDNLADIISIGEAQESEQLTFLHDKVLDNSLVAGRDEALAEQLEQIVTDEEEAKQRRVAGEGEEIGHEQHGGEGIVDDVHNGGQGQAGDVHNGGQGQAGVDGQPQRRWIFVRGKLVVWPPYEAAE</sequence>
<feature type="region of interest" description="Disordered" evidence="1">
    <location>
        <begin position="118"/>
        <end position="161"/>
    </location>
</feature>
<name>A0A2H1GNG7_ZYMTR</name>
<accession>A0A2H1GNG7</accession>
<protein>
    <submittedName>
        <fullName evidence="2">Uncharacterized protein</fullName>
    </submittedName>
</protein>
<proteinExistence type="predicted"/>
<feature type="compositionally biased region" description="Basic and acidic residues" evidence="1">
    <location>
        <begin position="118"/>
        <end position="129"/>
    </location>
</feature>